<comment type="caution">
    <text evidence="2">The sequence shown here is derived from an EMBL/GenBank/DDBJ whole genome shotgun (WGS) entry which is preliminary data.</text>
</comment>
<feature type="compositionally biased region" description="Polar residues" evidence="1">
    <location>
        <begin position="250"/>
        <end position="269"/>
    </location>
</feature>
<dbReference type="AlphaFoldDB" id="A0A4S4KWI2"/>
<evidence type="ECO:0000313" key="2">
    <source>
        <dbReference type="EMBL" id="THH02977.1"/>
    </source>
</evidence>
<sequence length="376" mass="41194">MSNHFFNDNNQYYSAYNSGAAFQADEVANMSDTHAGLTYYPTDTSFRTNTVYNMDHNRGVLSGPAYSPYNMDYNLPEVPGLSYSPASSPIDSRINLSGSAHVGVFRNEMPGEGQPMYNGMQAQEWSFQTNIPKTVCEYSVGMQNGNQYDTGLLFPGPSGQPNVYVGGNTSYPYSQSFSDYASAPCVPQGASSFPALPITNLYGNAAPSNAQWAPEPYHVPYSSSNVQLTQPYVELQALSEPLPTLPPPNTFSTVSPSVPWTSEAPLTSTRSDEDEQAVPPTVEQVVKSEPLPDTLPPPRRFRRFRPSACRTSQLQQRSTTGAHAPSEEDRNAGYEAVLAIRPPQVPTKFFLFGMQHILRGAEVPNAASWIHKSAYT</sequence>
<evidence type="ECO:0000256" key="1">
    <source>
        <dbReference type="SAM" id="MobiDB-lite"/>
    </source>
</evidence>
<accession>A0A4S4KWI2</accession>
<gene>
    <name evidence="2" type="ORF">EW145_g6635</name>
</gene>
<keyword evidence="3" id="KW-1185">Reference proteome</keyword>
<protein>
    <submittedName>
        <fullName evidence="2">Uncharacterized protein</fullName>
    </submittedName>
</protein>
<proteinExistence type="predicted"/>
<evidence type="ECO:0000313" key="3">
    <source>
        <dbReference type="Proteomes" id="UP000308199"/>
    </source>
</evidence>
<feature type="compositionally biased region" description="Polar residues" evidence="1">
    <location>
        <begin position="309"/>
        <end position="321"/>
    </location>
</feature>
<feature type="region of interest" description="Disordered" evidence="1">
    <location>
        <begin position="245"/>
        <end position="330"/>
    </location>
</feature>
<name>A0A4S4KWI2_9AGAM</name>
<dbReference type="EMBL" id="SGPK01000524">
    <property type="protein sequence ID" value="THH02977.1"/>
    <property type="molecule type" value="Genomic_DNA"/>
</dbReference>
<dbReference type="Proteomes" id="UP000308199">
    <property type="component" value="Unassembled WGS sequence"/>
</dbReference>
<reference evidence="2 3" key="1">
    <citation type="submission" date="2019-02" db="EMBL/GenBank/DDBJ databases">
        <title>Genome sequencing of the rare red list fungi Phellinidium pouzarii.</title>
        <authorList>
            <person name="Buettner E."/>
            <person name="Kellner H."/>
        </authorList>
    </citation>
    <scope>NUCLEOTIDE SEQUENCE [LARGE SCALE GENOMIC DNA]</scope>
    <source>
        <strain evidence="2 3">DSM 108285</strain>
    </source>
</reference>
<organism evidence="2 3">
    <name type="scientific">Phellinidium pouzarii</name>
    <dbReference type="NCBI Taxonomy" id="167371"/>
    <lineage>
        <taxon>Eukaryota</taxon>
        <taxon>Fungi</taxon>
        <taxon>Dikarya</taxon>
        <taxon>Basidiomycota</taxon>
        <taxon>Agaricomycotina</taxon>
        <taxon>Agaricomycetes</taxon>
        <taxon>Hymenochaetales</taxon>
        <taxon>Hymenochaetaceae</taxon>
        <taxon>Phellinidium</taxon>
    </lineage>
</organism>